<evidence type="ECO:0000259" key="1">
    <source>
        <dbReference type="PROSITE" id="PS50206"/>
    </source>
</evidence>
<dbReference type="PROSITE" id="PS50206">
    <property type="entry name" value="RHODANESE_3"/>
    <property type="match status" value="1"/>
</dbReference>
<organism evidence="2 3">
    <name type="scientific">Chryseobacterium defluvii</name>
    <dbReference type="NCBI Taxonomy" id="160396"/>
    <lineage>
        <taxon>Bacteria</taxon>
        <taxon>Pseudomonadati</taxon>
        <taxon>Bacteroidota</taxon>
        <taxon>Flavobacteriia</taxon>
        <taxon>Flavobacteriales</taxon>
        <taxon>Weeksellaceae</taxon>
        <taxon>Chryseobacterium group</taxon>
        <taxon>Chryseobacterium</taxon>
    </lineage>
</organism>
<sequence>MNKLLSIALLSLIINCGNAQELKKAHVDFDYLQDLVTQVKPHREKRLIDLDEFLKRSKQKNTVILDTRSKEMFDKKHVKGAVNINFSDFTQSALDNFFRNYEGKNTRILIYCNNNFEDRSAADLQDQYFITKAVQPRSAKITENNSRTLALNIPTYINLFGYGYKNVFELHELVDVNDPRIEFEGTDSKSKLAVR</sequence>
<dbReference type="Pfam" id="PF00581">
    <property type="entry name" value="Rhodanese"/>
    <property type="match status" value="1"/>
</dbReference>
<dbReference type="AlphaFoldDB" id="A0A840KBK9"/>
<comment type="caution">
    <text evidence="2">The sequence shown here is derived from an EMBL/GenBank/DDBJ whole genome shotgun (WGS) entry which is preliminary data.</text>
</comment>
<protein>
    <submittedName>
        <fullName evidence="2">Rhodanese-related sulfurtransferase</fullName>
    </submittedName>
</protein>
<keyword evidence="2" id="KW-0808">Transferase</keyword>
<keyword evidence="3" id="KW-1185">Reference proteome</keyword>
<evidence type="ECO:0000313" key="2">
    <source>
        <dbReference type="EMBL" id="MBB4805855.1"/>
    </source>
</evidence>
<accession>A0A840KBK9</accession>
<name>A0A840KBK9_9FLAO</name>
<dbReference type="GO" id="GO:0016740">
    <property type="term" value="F:transferase activity"/>
    <property type="evidence" value="ECO:0007669"/>
    <property type="project" value="UniProtKB-KW"/>
</dbReference>
<dbReference type="EMBL" id="JACHLE010000001">
    <property type="protein sequence ID" value="MBB4805855.1"/>
    <property type="molecule type" value="Genomic_DNA"/>
</dbReference>
<reference evidence="2 3" key="1">
    <citation type="submission" date="2020-08" db="EMBL/GenBank/DDBJ databases">
        <title>Functional genomics of gut bacteria from endangered species of beetles.</title>
        <authorList>
            <person name="Carlos-Shanley C."/>
        </authorList>
    </citation>
    <scope>NUCLEOTIDE SEQUENCE [LARGE SCALE GENOMIC DNA]</scope>
    <source>
        <strain evidence="2 3">S00151</strain>
    </source>
</reference>
<dbReference type="InterPro" id="IPR036873">
    <property type="entry name" value="Rhodanese-like_dom_sf"/>
</dbReference>
<dbReference type="InterPro" id="IPR001763">
    <property type="entry name" value="Rhodanese-like_dom"/>
</dbReference>
<gene>
    <name evidence="2" type="ORF">HNP38_001127</name>
</gene>
<dbReference type="Gene3D" id="3.40.250.10">
    <property type="entry name" value="Rhodanese-like domain"/>
    <property type="match status" value="1"/>
</dbReference>
<dbReference type="Proteomes" id="UP000592180">
    <property type="component" value="Unassembled WGS sequence"/>
</dbReference>
<evidence type="ECO:0000313" key="3">
    <source>
        <dbReference type="Proteomes" id="UP000592180"/>
    </source>
</evidence>
<dbReference type="RefSeq" id="WP_184185746.1">
    <property type="nucleotide sequence ID" value="NZ_JACHLE010000001.1"/>
</dbReference>
<dbReference type="CDD" id="cd00158">
    <property type="entry name" value="RHOD"/>
    <property type="match status" value="1"/>
</dbReference>
<dbReference type="SUPFAM" id="SSF52821">
    <property type="entry name" value="Rhodanese/Cell cycle control phosphatase"/>
    <property type="match status" value="1"/>
</dbReference>
<proteinExistence type="predicted"/>
<feature type="domain" description="Rhodanese" evidence="1">
    <location>
        <begin position="58"/>
        <end position="113"/>
    </location>
</feature>